<keyword evidence="2" id="KW-1185">Reference proteome</keyword>
<proteinExistence type="predicted"/>
<dbReference type="OrthoDB" id="4540681at2759"/>
<gene>
    <name evidence="1" type="ORF">N7472_000774</name>
</gene>
<organism evidence="1 2">
    <name type="scientific">Penicillium cf. griseofulvum</name>
    <dbReference type="NCBI Taxonomy" id="2972120"/>
    <lineage>
        <taxon>Eukaryota</taxon>
        <taxon>Fungi</taxon>
        <taxon>Dikarya</taxon>
        <taxon>Ascomycota</taxon>
        <taxon>Pezizomycotina</taxon>
        <taxon>Eurotiomycetes</taxon>
        <taxon>Eurotiomycetidae</taxon>
        <taxon>Eurotiales</taxon>
        <taxon>Aspergillaceae</taxon>
        <taxon>Penicillium</taxon>
    </lineage>
</organism>
<sequence>MTPLTKNYDERTVDSQLCVNLVDDSGTSRALDHVATSFVVRDGHDFIKQTFNGYGKDMEETTNMPFLGGSLSWDTLSYDCFGQDATEVLDHLNPPNANNPDGDYLAPLGMLYCLGVLLYTTHLAEICRSESIPAYVLSVTDMLSELRPFYIISKQNLAHGSIRTLTDIASEYERASKNLRALCYCYECYTREFHTNRFHINRKFGWISIVETMLILTYLVGRCVLKSDIGPKKLGVMLFYQDINERRNHGTTLTADTLLSHLTMGSFQSSPSFLFSSIMTLFTGFPSRLFFSFDYPSAHSNGTLYCYLNSISYLSLDYAASSKLCVGSGSVEYHSRIHNWSFDKKSSTDKVELSYPLQQFTKTRDLSVLNTDTSSSSLLMEAVVEDDLNLVFYYRLSSATGKRFISPVSFVNRCLQPIALLKVQSMLSSLPKSQWEPVLNDSVHVVAEGEGNLLVHESGLVLRPHKNITLGQCIALSWHLGQSALVTNDSELDAFIGWYAKEAKYNLDKGAAPPPYYVSG</sequence>
<evidence type="ECO:0000313" key="1">
    <source>
        <dbReference type="EMBL" id="KAJ5210635.1"/>
    </source>
</evidence>
<protein>
    <submittedName>
        <fullName evidence="1">Uncharacterized protein</fullName>
    </submittedName>
</protein>
<dbReference type="EMBL" id="JAPQKP010000001">
    <property type="protein sequence ID" value="KAJ5210635.1"/>
    <property type="molecule type" value="Genomic_DNA"/>
</dbReference>
<reference evidence="1" key="1">
    <citation type="submission" date="2022-11" db="EMBL/GenBank/DDBJ databases">
        <authorList>
            <person name="Petersen C."/>
        </authorList>
    </citation>
    <scope>NUCLEOTIDE SEQUENCE</scope>
    <source>
        <strain evidence="1">IBT 16849</strain>
    </source>
</reference>
<name>A0A9W9T6S1_9EURO</name>
<evidence type="ECO:0000313" key="2">
    <source>
        <dbReference type="Proteomes" id="UP001150879"/>
    </source>
</evidence>
<comment type="caution">
    <text evidence="1">The sequence shown here is derived from an EMBL/GenBank/DDBJ whole genome shotgun (WGS) entry which is preliminary data.</text>
</comment>
<accession>A0A9W9T6S1</accession>
<reference evidence="1" key="2">
    <citation type="journal article" date="2023" name="IMA Fungus">
        <title>Comparative genomic study of the Penicillium genus elucidates a diverse pangenome and 15 lateral gene transfer events.</title>
        <authorList>
            <person name="Petersen C."/>
            <person name="Sorensen T."/>
            <person name="Nielsen M.R."/>
            <person name="Sondergaard T.E."/>
            <person name="Sorensen J.L."/>
            <person name="Fitzpatrick D.A."/>
            <person name="Frisvad J.C."/>
            <person name="Nielsen K.L."/>
        </authorList>
    </citation>
    <scope>NUCLEOTIDE SEQUENCE</scope>
    <source>
        <strain evidence="1">IBT 16849</strain>
    </source>
</reference>
<dbReference type="AlphaFoldDB" id="A0A9W9T6S1"/>
<dbReference type="Proteomes" id="UP001150879">
    <property type="component" value="Unassembled WGS sequence"/>
</dbReference>